<reference evidence="2 3" key="1">
    <citation type="journal article" date="2016" name="Genome Biol. Evol.">
        <title>Divergent and convergent evolution of fungal pathogenicity.</title>
        <authorList>
            <person name="Shang Y."/>
            <person name="Xiao G."/>
            <person name="Zheng P."/>
            <person name="Cen K."/>
            <person name="Zhan S."/>
            <person name="Wang C."/>
        </authorList>
    </citation>
    <scope>NUCLEOTIDE SEQUENCE [LARGE SCALE GENOMIC DNA]</scope>
    <source>
        <strain evidence="2 3">ARSEF 2679</strain>
    </source>
</reference>
<evidence type="ECO:0000313" key="2">
    <source>
        <dbReference type="EMBL" id="OAA72185.1"/>
    </source>
</evidence>
<keyword evidence="3" id="KW-1185">Reference proteome</keyword>
<sequence>MHVPSFLVSGLLLLGAGLTNAANTIDNEVLCDGHPPAPGTKDYEMYMRNCQGIQEEDVKKPVAPTKPVKKINCAEVLKNGNKIDCQGLSHKGCTLRNWEWAGCKKAPECKGKSGEEAKKCADDRDVLPFGAGVYYTGYMRAAVPQYTLKKTDEPTFKDLPCEKLNPFDCTGLNKYFCQFRSWQAAGCIQNAKCKSATDKKACCDNRDRDPSGPFNQTFLLEFNNKCMA</sequence>
<keyword evidence="1" id="KW-0732">Signal</keyword>
<feature type="chain" id="PRO_5007836131" evidence="1">
    <location>
        <begin position="22"/>
        <end position="228"/>
    </location>
</feature>
<dbReference type="OrthoDB" id="4927914at2759"/>
<protein>
    <submittedName>
        <fullName evidence="2">Uncharacterized protein</fullName>
    </submittedName>
</protein>
<gene>
    <name evidence="2" type="ORF">ISF_01258</name>
</gene>
<dbReference type="RefSeq" id="XP_018707631.1">
    <property type="nucleotide sequence ID" value="XM_018844865.1"/>
</dbReference>
<evidence type="ECO:0000313" key="3">
    <source>
        <dbReference type="Proteomes" id="UP000076744"/>
    </source>
</evidence>
<evidence type="ECO:0000256" key="1">
    <source>
        <dbReference type="SAM" id="SignalP"/>
    </source>
</evidence>
<accession>A0A162IPB1</accession>
<dbReference type="GeneID" id="30017550"/>
<feature type="signal peptide" evidence="1">
    <location>
        <begin position="1"/>
        <end position="21"/>
    </location>
</feature>
<dbReference type="EMBL" id="AZHB01000002">
    <property type="protein sequence ID" value="OAA72185.1"/>
    <property type="molecule type" value="Genomic_DNA"/>
</dbReference>
<dbReference type="Proteomes" id="UP000076744">
    <property type="component" value="Unassembled WGS sequence"/>
</dbReference>
<dbReference type="AlphaFoldDB" id="A0A162IPB1"/>
<organism evidence="2 3">
    <name type="scientific">Cordyceps fumosorosea (strain ARSEF 2679)</name>
    <name type="common">Isaria fumosorosea</name>
    <dbReference type="NCBI Taxonomy" id="1081104"/>
    <lineage>
        <taxon>Eukaryota</taxon>
        <taxon>Fungi</taxon>
        <taxon>Dikarya</taxon>
        <taxon>Ascomycota</taxon>
        <taxon>Pezizomycotina</taxon>
        <taxon>Sordariomycetes</taxon>
        <taxon>Hypocreomycetidae</taxon>
        <taxon>Hypocreales</taxon>
        <taxon>Cordycipitaceae</taxon>
        <taxon>Cordyceps</taxon>
    </lineage>
</organism>
<proteinExistence type="predicted"/>
<name>A0A162IPB1_CORFA</name>
<comment type="caution">
    <text evidence="2">The sequence shown here is derived from an EMBL/GenBank/DDBJ whole genome shotgun (WGS) entry which is preliminary data.</text>
</comment>